<keyword evidence="5" id="KW-1185">Reference proteome</keyword>
<dbReference type="GO" id="GO:0006352">
    <property type="term" value="P:DNA-templated transcription initiation"/>
    <property type="evidence" value="ECO:0007669"/>
    <property type="project" value="InterPro"/>
</dbReference>
<sequence length="452" mass="50967">MAGSSVTSLRNCSAYPDSSQFYLQLIAPPEASASCLHYSSPSTKNLRSRISVVVSAVKHPLCNSFDAEDVLHCRCKPLWGGFGIKTASPSDCCQVSPMVQAWQCSCKKKTQRRTVVLSGAANSMLDHCSNDTGDFASPSVSYWTEEVLASLRRSLLESQWTLEPADSLLFEDESSSLESCNANKTWEQLNSHLNTQRLGSAVVRSGKASARHRRLASRSRPDSMSQQNIHDGHDNSKDHDFVIPTKFLAKKRRNKVKLDAMQGFLASFLKQSSGCGIHTKEQEKCYTKQFRIFQNLQKARNELKQKLGYDPPYELWARSVNMSVEELRSMVKEGEIARDKLISSHVRLVVSVAKAYRNLGVDISDLVLHDLFQEGSKGLLRGLEKFDHRKGYKMSTYVHWWIRQGMTRAIADHSRLVRVPVYLHEIMFAIKRAKETLDRRGKPMTVEVSSCT</sequence>
<dbReference type="PANTHER" id="PTHR30603">
    <property type="entry name" value="RNA POLYMERASE SIGMA FACTOR RPO"/>
    <property type="match status" value="1"/>
</dbReference>
<comment type="similarity">
    <text evidence="1">Belongs to the sigma-70 factor family.</text>
</comment>
<feature type="region of interest" description="Disordered" evidence="2">
    <location>
        <begin position="202"/>
        <end position="238"/>
    </location>
</feature>
<dbReference type="SUPFAM" id="SSF88946">
    <property type="entry name" value="Sigma2 domain of RNA polymerase sigma factors"/>
    <property type="match status" value="1"/>
</dbReference>
<evidence type="ECO:0000259" key="3">
    <source>
        <dbReference type="Pfam" id="PF04542"/>
    </source>
</evidence>
<dbReference type="InterPro" id="IPR007627">
    <property type="entry name" value="RNA_pol_sigma70_r2"/>
</dbReference>
<evidence type="ECO:0000256" key="1">
    <source>
        <dbReference type="ARBA" id="ARBA00007788"/>
    </source>
</evidence>
<feature type="domain" description="RNA polymerase sigma-70 region 2" evidence="3">
    <location>
        <begin position="341"/>
        <end position="415"/>
    </location>
</feature>
<dbReference type="OrthoDB" id="206108at2759"/>
<name>A0A8T2TBK1_CERRI</name>
<dbReference type="Pfam" id="PF04542">
    <property type="entry name" value="Sigma70_r2"/>
    <property type="match status" value="1"/>
</dbReference>
<protein>
    <recommendedName>
        <fullName evidence="3">RNA polymerase sigma-70 region 2 domain-containing protein</fullName>
    </recommendedName>
</protein>
<evidence type="ECO:0000256" key="2">
    <source>
        <dbReference type="SAM" id="MobiDB-lite"/>
    </source>
</evidence>
<evidence type="ECO:0000313" key="5">
    <source>
        <dbReference type="Proteomes" id="UP000825935"/>
    </source>
</evidence>
<dbReference type="Gene3D" id="1.10.601.10">
    <property type="entry name" value="RNA Polymerase Primary Sigma Factor"/>
    <property type="match status" value="1"/>
</dbReference>
<dbReference type="GO" id="GO:0003700">
    <property type="term" value="F:DNA-binding transcription factor activity"/>
    <property type="evidence" value="ECO:0007669"/>
    <property type="project" value="InterPro"/>
</dbReference>
<dbReference type="InterPro" id="IPR014284">
    <property type="entry name" value="RNA_pol_sigma-70_dom"/>
</dbReference>
<reference evidence="4" key="1">
    <citation type="submission" date="2021-08" db="EMBL/GenBank/DDBJ databases">
        <title>WGS assembly of Ceratopteris richardii.</title>
        <authorList>
            <person name="Marchant D.B."/>
            <person name="Chen G."/>
            <person name="Jenkins J."/>
            <person name="Shu S."/>
            <person name="Leebens-Mack J."/>
            <person name="Grimwood J."/>
            <person name="Schmutz J."/>
            <person name="Soltis P."/>
            <person name="Soltis D."/>
            <person name="Chen Z.-H."/>
        </authorList>
    </citation>
    <scope>NUCLEOTIDE SEQUENCE</scope>
    <source>
        <strain evidence="4">Whitten #5841</strain>
        <tissue evidence="4">Leaf</tissue>
    </source>
</reference>
<evidence type="ECO:0000313" key="4">
    <source>
        <dbReference type="EMBL" id="KAH7405623.1"/>
    </source>
</evidence>
<organism evidence="4 5">
    <name type="scientific">Ceratopteris richardii</name>
    <name type="common">Triangle waterfern</name>
    <dbReference type="NCBI Taxonomy" id="49495"/>
    <lineage>
        <taxon>Eukaryota</taxon>
        <taxon>Viridiplantae</taxon>
        <taxon>Streptophyta</taxon>
        <taxon>Embryophyta</taxon>
        <taxon>Tracheophyta</taxon>
        <taxon>Polypodiopsida</taxon>
        <taxon>Polypodiidae</taxon>
        <taxon>Polypodiales</taxon>
        <taxon>Pteridineae</taxon>
        <taxon>Pteridaceae</taxon>
        <taxon>Parkerioideae</taxon>
        <taxon>Ceratopteris</taxon>
    </lineage>
</organism>
<dbReference type="NCBIfam" id="TIGR02937">
    <property type="entry name" value="sigma70-ECF"/>
    <property type="match status" value="1"/>
</dbReference>
<dbReference type="PANTHER" id="PTHR30603:SF14">
    <property type="entry name" value="RNA POLYMERASE SIGMA FACTOR SIGA"/>
    <property type="match status" value="1"/>
</dbReference>
<dbReference type="Proteomes" id="UP000825935">
    <property type="component" value="Chromosome 15"/>
</dbReference>
<accession>A0A8T2TBK1</accession>
<dbReference type="InterPro" id="IPR050239">
    <property type="entry name" value="Sigma-70_RNA_pol_init_factors"/>
</dbReference>
<dbReference type="EMBL" id="CM035420">
    <property type="protein sequence ID" value="KAH7405623.1"/>
    <property type="molecule type" value="Genomic_DNA"/>
</dbReference>
<gene>
    <name evidence="4" type="ORF">KP509_15G078000</name>
</gene>
<comment type="caution">
    <text evidence="4">The sequence shown here is derived from an EMBL/GenBank/DDBJ whole genome shotgun (WGS) entry which is preliminary data.</text>
</comment>
<dbReference type="InterPro" id="IPR013325">
    <property type="entry name" value="RNA_pol_sigma_r2"/>
</dbReference>
<proteinExistence type="inferred from homology"/>
<dbReference type="AlphaFoldDB" id="A0A8T2TBK1"/>